<sequence>MVKKKRTSLTQADQNSRQTGKFLLFAMLGTLLVLGVRFSYVAITKDVNGHHLDQATQQLYQSQNVDLAKRGTIYDAVGNPLAENATAYTVVAVLDKRQVDANGHKAYVAKQDDVVVSQKLAQLLGGKATDYHQILQRGRKHELSQVQFGSRGSRLTNETYRKVKAAKIPGITFVTGPARFYPNGVYASNLIGLVAAVDDKKTGLTVLKGQTGIEAGWNKQLSGRNGFKSNAIDTASEPQKKQTTTKNGYDIYTTLNANLQSTLEKQVGDLDSKMAPKSVIAVVMDTKTGAIVAETQRPSFDSATGKAPGDFWSNELSQSAYEPGSVMKGVTLAAAIDTNHWDGDSFYRSGKLKVGDQTVNDWNAGQGWGTITYEEGLAKSSNVAMALTEQKIGSSTWHDYLQRFRFLKSTQSGLPNEATGSMQFRYPIEQVSTAFGQAISVTPLQMIQAYSAIAGDGHLIQPHVISKVVDPNTQKVVYEAKTKKVGQPIKQATAKATRKALEGVVYSDKGFGQAYAIPGYRTSGKSGTAQISTAQGYSAPGDSKNEIHSWIGMAPSDHPRYLTYVVVKQPQKDVGNVSKNMAQVFVSVMKQALQMSADDTKVVVSKQQEVKMPTIVKEARQRAEQDVKAARLDPVVMGDGDKVVSQYPAGGQSTLAGQRAFINTNDQIRVPNMHGWSKNDALIWARLANIKLIVKGSGFIATQSVTAGTNIEDGIHELTVELKQPKIKQ</sequence>
<dbReference type="FunFam" id="3.40.710.10:FF:000095">
    <property type="entry name" value="Penicillin-binding protein 2x"/>
    <property type="match status" value="1"/>
</dbReference>
<keyword evidence="10 15" id="KW-0472">Membrane</keyword>
<keyword evidence="12" id="KW-0131">Cell cycle</keyword>
<dbReference type="AlphaFoldDB" id="A0A0R2G4H9"/>
<evidence type="ECO:0000256" key="9">
    <source>
        <dbReference type="ARBA" id="ARBA00022989"/>
    </source>
</evidence>
<evidence type="ECO:0000256" key="12">
    <source>
        <dbReference type="ARBA" id="ARBA00023306"/>
    </source>
</evidence>
<evidence type="ECO:0000313" key="17">
    <source>
        <dbReference type="EMBL" id="KRN31757.1"/>
    </source>
</evidence>
<evidence type="ECO:0000256" key="3">
    <source>
        <dbReference type="ARBA" id="ARBA00022475"/>
    </source>
</evidence>
<dbReference type="InterPro" id="IPR050515">
    <property type="entry name" value="Beta-lactam/transpept"/>
</dbReference>
<dbReference type="CDD" id="cd06575">
    <property type="entry name" value="PASTA_Pbp2x-like_2"/>
    <property type="match status" value="1"/>
</dbReference>
<dbReference type="Proteomes" id="UP000051296">
    <property type="component" value="Unassembled WGS sequence"/>
</dbReference>
<keyword evidence="18" id="KW-1185">Reference proteome</keyword>
<keyword evidence="8" id="KW-0573">Peptidoglycan synthesis</keyword>
<feature type="transmembrane region" description="Helical" evidence="15">
    <location>
        <begin position="21"/>
        <end position="43"/>
    </location>
</feature>
<keyword evidence="7" id="KW-0133">Cell shape</keyword>
<proteinExistence type="inferred from homology"/>
<dbReference type="GO" id="GO:0071555">
    <property type="term" value="P:cell wall organization"/>
    <property type="evidence" value="ECO:0007669"/>
    <property type="project" value="UniProtKB-KW"/>
</dbReference>
<dbReference type="GO" id="GO:0008360">
    <property type="term" value="P:regulation of cell shape"/>
    <property type="evidence" value="ECO:0007669"/>
    <property type="project" value="UniProtKB-KW"/>
</dbReference>
<evidence type="ECO:0000256" key="11">
    <source>
        <dbReference type="ARBA" id="ARBA00023251"/>
    </source>
</evidence>
<dbReference type="SMART" id="SM00740">
    <property type="entry name" value="PASTA"/>
    <property type="match status" value="1"/>
</dbReference>
<dbReference type="STRING" id="1123500.GCA_000420365_00984"/>
<evidence type="ECO:0000256" key="5">
    <source>
        <dbReference type="ARBA" id="ARBA00022692"/>
    </source>
</evidence>
<evidence type="ECO:0000256" key="6">
    <source>
        <dbReference type="ARBA" id="ARBA00022737"/>
    </source>
</evidence>
<dbReference type="InParanoid" id="A0A0R2G4H9"/>
<dbReference type="InterPro" id="IPR005311">
    <property type="entry name" value="PBP_dimer"/>
</dbReference>
<comment type="similarity">
    <text evidence="2">Belongs to the transpeptidase family.</text>
</comment>
<evidence type="ECO:0000256" key="8">
    <source>
        <dbReference type="ARBA" id="ARBA00022984"/>
    </source>
</evidence>
<dbReference type="Gene3D" id="3.40.710.10">
    <property type="entry name" value="DD-peptidase/beta-lactamase superfamily"/>
    <property type="match status" value="1"/>
</dbReference>
<evidence type="ECO:0000313" key="18">
    <source>
        <dbReference type="Proteomes" id="UP000051296"/>
    </source>
</evidence>
<dbReference type="InterPro" id="IPR012338">
    <property type="entry name" value="Beta-lactam/transpept-like"/>
</dbReference>
<dbReference type="OrthoDB" id="9804124at2"/>
<organism evidence="17 18">
    <name type="scientific">Weissella halotolerans DSM 20190</name>
    <dbReference type="NCBI Taxonomy" id="1123500"/>
    <lineage>
        <taxon>Bacteria</taxon>
        <taxon>Bacillati</taxon>
        <taxon>Bacillota</taxon>
        <taxon>Bacilli</taxon>
        <taxon>Lactobacillales</taxon>
        <taxon>Lactobacillaceae</taxon>
        <taxon>Weissella</taxon>
    </lineage>
</organism>
<dbReference type="InterPro" id="IPR005543">
    <property type="entry name" value="PASTA_dom"/>
</dbReference>
<dbReference type="InterPro" id="IPR001460">
    <property type="entry name" value="PCN-bd_Tpept"/>
</dbReference>
<keyword evidence="3" id="KW-1003">Cell membrane</keyword>
<evidence type="ECO:0000259" key="16">
    <source>
        <dbReference type="PROSITE" id="PS51178"/>
    </source>
</evidence>
<dbReference type="SUPFAM" id="SSF56519">
    <property type="entry name" value="Penicillin binding protein dimerisation domain"/>
    <property type="match status" value="1"/>
</dbReference>
<accession>A0A0R2G4H9</accession>
<dbReference type="PROSITE" id="PS51178">
    <property type="entry name" value="PASTA"/>
    <property type="match status" value="1"/>
</dbReference>
<comment type="caution">
    <text evidence="17">The sequence shown here is derived from an EMBL/GenBank/DDBJ whole genome shotgun (WGS) entry which is preliminary data.</text>
</comment>
<evidence type="ECO:0000256" key="7">
    <source>
        <dbReference type="ARBA" id="ARBA00022960"/>
    </source>
</evidence>
<dbReference type="Pfam" id="PF00905">
    <property type="entry name" value="Transpeptidase"/>
    <property type="match status" value="1"/>
</dbReference>
<dbReference type="Pfam" id="PF03717">
    <property type="entry name" value="PBP_dimer"/>
    <property type="match status" value="1"/>
</dbReference>
<dbReference type="SUPFAM" id="SSF56601">
    <property type="entry name" value="beta-lactamase/transpeptidase-like"/>
    <property type="match status" value="1"/>
</dbReference>
<dbReference type="EMBL" id="JQAX01000003">
    <property type="protein sequence ID" value="KRN31757.1"/>
    <property type="molecule type" value="Genomic_DNA"/>
</dbReference>
<dbReference type="Gene3D" id="3.30.70.2110">
    <property type="match status" value="1"/>
</dbReference>
<evidence type="ECO:0000256" key="13">
    <source>
        <dbReference type="ARBA" id="ARBA00023316"/>
    </source>
</evidence>
<protein>
    <submittedName>
        <fullName evidence="17">Penicillin-binding protein 2B</fullName>
    </submittedName>
</protein>
<evidence type="ECO:0000256" key="15">
    <source>
        <dbReference type="SAM" id="Phobius"/>
    </source>
</evidence>
<name>A0A0R2G4H9_9LACO</name>
<dbReference type="GO" id="GO:0008658">
    <property type="term" value="F:penicillin binding"/>
    <property type="evidence" value="ECO:0007669"/>
    <property type="project" value="InterPro"/>
</dbReference>
<keyword evidence="4" id="KW-0132">Cell division</keyword>
<evidence type="ECO:0000256" key="14">
    <source>
        <dbReference type="ARBA" id="ARBA00055980"/>
    </source>
</evidence>
<reference evidence="17 18" key="1">
    <citation type="journal article" date="2015" name="Genome Announc.">
        <title>Expanding the biotechnology potential of lactobacilli through comparative genomics of 213 strains and associated genera.</title>
        <authorList>
            <person name="Sun Z."/>
            <person name="Harris H.M."/>
            <person name="McCann A."/>
            <person name="Guo C."/>
            <person name="Argimon S."/>
            <person name="Zhang W."/>
            <person name="Yang X."/>
            <person name="Jeffery I.B."/>
            <person name="Cooney J.C."/>
            <person name="Kagawa T.F."/>
            <person name="Liu W."/>
            <person name="Song Y."/>
            <person name="Salvetti E."/>
            <person name="Wrobel A."/>
            <person name="Rasinkangas P."/>
            <person name="Parkhill J."/>
            <person name="Rea M.C."/>
            <person name="O'Sullivan O."/>
            <person name="Ritari J."/>
            <person name="Douillard F.P."/>
            <person name="Paul Ross R."/>
            <person name="Yang R."/>
            <person name="Briner A.E."/>
            <person name="Felis G.E."/>
            <person name="de Vos W.M."/>
            <person name="Barrangou R."/>
            <person name="Klaenhammer T.R."/>
            <person name="Caufield P.W."/>
            <person name="Cui Y."/>
            <person name="Zhang H."/>
            <person name="O'Toole P.W."/>
        </authorList>
    </citation>
    <scope>NUCLEOTIDE SEQUENCE [LARGE SCALE GENOMIC DNA]</scope>
    <source>
        <strain evidence="17 18">DSM 20190</strain>
    </source>
</reference>
<keyword evidence="11" id="KW-0046">Antibiotic resistance</keyword>
<evidence type="ECO:0000256" key="1">
    <source>
        <dbReference type="ARBA" id="ARBA00004162"/>
    </source>
</evidence>
<keyword evidence="9 15" id="KW-1133">Transmembrane helix</keyword>
<evidence type="ECO:0000256" key="2">
    <source>
        <dbReference type="ARBA" id="ARBA00007171"/>
    </source>
</evidence>
<dbReference type="InterPro" id="IPR036138">
    <property type="entry name" value="PBP_dimer_sf"/>
</dbReference>
<evidence type="ECO:0000256" key="4">
    <source>
        <dbReference type="ARBA" id="ARBA00022618"/>
    </source>
</evidence>
<keyword evidence="6" id="KW-0677">Repeat</keyword>
<dbReference type="RefSeq" id="WP_022791739.1">
    <property type="nucleotide sequence ID" value="NZ_ATUU01000003.1"/>
</dbReference>
<comment type="function">
    <text evidence="14">A transpeptidase that forms peptide cross-links between adjacent glycan strands in cell wall peptidoglycan (PG). Part of the divisome machinery that synthesizes the septal cross wall. Beta-lactams inactivate the PBPs by acylating an essential serine residue in the active site of these proteins.</text>
</comment>
<dbReference type="Gene3D" id="2.20.70.70">
    <property type="match status" value="1"/>
</dbReference>
<comment type="subcellular location">
    <subcellularLocation>
        <location evidence="1">Cell membrane</location>
        <topology evidence="1">Single-pass membrane protein</topology>
    </subcellularLocation>
</comment>
<dbReference type="PANTHER" id="PTHR30627">
    <property type="entry name" value="PEPTIDOGLYCAN D,D-TRANSPEPTIDASE"/>
    <property type="match status" value="1"/>
</dbReference>
<dbReference type="GO" id="GO:0046677">
    <property type="term" value="P:response to antibiotic"/>
    <property type="evidence" value="ECO:0007669"/>
    <property type="project" value="UniProtKB-KW"/>
</dbReference>
<feature type="domain" description="PASTA" evidence="16">
    <location>
        <begin position="664"/>
        <end position="724"/>
    </location>
</feature>
<dbReference type="PANTHER" id="PTHR30627:SF26">
    <property type="entry name" value="PENICILLIN-BINDING PROTEIN 2B"/>
    <property type="match status" value="1"/>
</dbReference>
<dbReference type="GO" id="GO:0051301">
    <property type="term" value="P:cell division"/>
    <property type="evidence" value="ECO:0007669"/>
    <property type="project" value="UniProtKB-KW"/>
</dbReference>
<gene>
    <name evidence="17" type="ORF">IV68_GL001014</name>
</gene>
<keyword evidence="5 15" id="KW-0812">Transmembrane</keyword>
<dbReference type="Pfam" id="PF03793">
    <property type="entry name" value="PASTA"/>
    <property type="match status" value="1"/>
</dbReference>
<dbReference type="GO" id="GO:0005886">
    <property type="term" value="C:plasma membrane"/>
    <property type="evidence" value="ECO:0007669"/>
    <property type="project" value="UniProtKB-SubCell"/>
</dbReference>
<dbReference type="GO" id="GO:0009252">
    <property type="term" value="P:peptidoglycan biosynthetic process"/>
    <property type="evidence" value="ECO:0007669"/>
    <property type="project" value="UniProtKB-KW"/>
</dbReference>
<dbReference type="eggNOG" id="COG0768">
    <property type="taxonomic scope" value="Bacteria"/>
</dbReference>
<evidence type="ECO:0000256" key="10">
    <source>
        <dbReference type="ARBA" id="ARBA00023136"/>
    </source>
</evidence>
<dbReference type="CDD" id="cd06576">
    <property type="entry name" value="PASTA_Pbp2x-like_1"/>
    <property type="match status" value="1"/>
</dbReference>
<dbReference type="PATRIC" id="fig|1123500.6.peg.1018"/>
<dbReference type="SUPFAM" id="SSF54184">
    <property type="entry name" value="Penicillin-binding protein 2x (pbp-2x), c-terminal domain"/>
    <property type="match status" value="2"/>
</dbReference>
<dbReference type="Gene3D" id="3.90.1310.10">
    <property type="entry name" value="Penicillin-binding protein 2a (Domain 2)"/>
    <property type="match status" value="1"/>
</dbReference>
<dbReference type="FunCoup" id="A0A0R2G4H9">
    <property type="interactions" value="171"/>
</dbReference>
<keyword evidence="13" id="KW-0961">Cell wall biogenesis/degradation</keyword>